<accession>A0A6J6J3W9</accession>
<dbReference type="EMBL" id="CAEZVB010000112">
    <property type="protein sequence ID" value="CAB4631355.1"/>
    <property type="molecule type" value="Genomic_DNA"/>
</dbReference>
<dbReference type="Pfam" id="PF01476">
    <property type="entry name" value="LysM"/>
    <property type="match status" value="1"/>
</dbReference>
<reference evidence="4" key="1">
    <citation type="submission" date="2020-05" db="EMBL/GenBank/DDBJ databases">
        <authorList>
            <person name="Chiriac C."/>
            <person name="Salcher M."/>
            <person name="Ghai R."/>
            <person name="Kavagutti S V."/>
        </authorList>
    </citation>
    <scope>NUCLEOTIDE SEQUENCE</scope>
</reference>
<keyword evidence="2" id="KW-0812">Transmembrane</keyword>
<gene>
    <name evidence="4" type="ORF">UFOPK1908_01483</name>
    <name evidence="5" type="ORF">UFOPK3576_00948</name>
</gene>
<feature type="domain" description="LysM" evidence="3">
    <location>
        <begin position="82"/>
        <end position="131"/>
    </location>
</feature>
<evidence type="ECO:0000313" key="5">
    <source>
        <dbReference type="EMBL" id="CAB4908646.1"/>
    </source>
</evidence>
<evidence type="ECO:0000313" key="4">
    <source>
        <dbReference type="EMBL" id="CAB4631355.1"/>
    </source>
</evidence>
<dbReference type="InterPro" id="IPR036779">
    <property type="entry name" value="LysM_dom_sf"/>
</dbReference>
<sequence length="135" mass="14029">MAIALSVAPVSRPLPRAPRAAGQSHRSAAVKANATTKKQSLRLTRRGRLVVFFAVVVALFAAMMVFGSMANATATNAGPATATVVVQPGESLWSIAQTLAPNQDPRATINDIKDLNGMNTAVVAVGQSIVVPVIR</sequence>
<evidence type="ECO:0000256" key="1">
    <source>
        <dbReference type="SAM" id="MobiDB-lite"/>
    </source>
</evidence>
<dbReference type="SMART" id="SM00257">
    <property type="entry name" value="LysM"/>
    <property type="match status" value="1"/>
</dbReference>
<dbReference type="SUPFAM" id="SSF54106">
    <property type="entry name" value="LysM domain"/>
    <property type="match status" value="1"/>
</dbReference>
<feature type="transmembrane region" description="Helical" evidence="2">
    <location>
        <begin position="49"/>
        <end position="70"/>
    </location>
</feature>
<dbReference type="CDD" id="cd00118">
    <property type="entry name" value="LysM"/>
    <property type="match status" value="1"/>
</dbReference>
<organism evidence="4">
    <name type="scientific">freshwater metagenome</name>
    <dbReference type="NCBI Taxonomy" id="449393"/>
    <lineage>
        <taxon>unclassified sequences</taxon>
        <taxon>metagenomes</taxon>
        <taxon>ecological metagenomes</taxon>
    </lineage>
</organism>
<keyword evidence="2" id="KW-0472">Membrane</keyword>
<protein>
    <submittedName>
        <fullName evidence="4">Unannotated protein</fullName>
    </submittedName>
</protein>
<dbReference type="PROSITE" id="PS51782">
    <property type="entry name" value="LYSM"/>
    <property type="match status" value="1"/>
</dbReference>
<dbReference type="AlphaFoldDB" id="A0A6J6J3W9"/>
<dbReference type="EMBL" id="CAFBMO010000035">
    <property type="protein sequence ID" value="CAB4908646.1"/>
    <property type="molecule type" value="Genomic_DNA"/>
</dbReference>
<dbReference type="InterPro" id="IPR018392">
    <property type="entry name" value="LysM"/>
</dbReference>
<evidence type="ECO:0000256" key="2">
    <source>
        <dbReference type="SAM" id="Phobius"/>
    </source>
</evidence>
<feature type="region of interest" description="Disordered" evidence="1">
    <location>
        <begin position="14"/>
        <end position="35"/>
    </location>
</feature>
<evidence type="ECO:0000259" key="3">
    <source>
        <dbReference type="PROSITE" id="PS51782"/>
    </source>
</evidence>
<keyword evidence="2" id="KW-1133">Transmembrane helix</keyword>
<proteinExistence type="predicted"/>
<dbReference type="Gene3D" id="3.10.350.10">
    <property type="entry name" value="LysM domain"/>
    <property type="match status" value="1"/>
</dbReference>
<name>A0A6J6J3W9_9ZZZZ</name>